<keyword evidence="3" id="KW-0633">Potassium transport</keyword>
<dbReference type="PANTHER" id="PTHR43833:SF5">
    <property type="entry name" value="TRK SYSTEM POTASSIUM UPTAKE PROTEIN TRKA"/>
    <property type="match status" value="1"/>
</dbReference>
<evidence type="ECO:0000259" key="7">
    <source>
        <dbReference type="PROSITE" id="PS51201"/>
    </source>
</evidence>
<keyword evidence="5" id="KW-0520">NAD</keyword>
<dbReference type="NCBIfam" id="NF007032">
    <property type="entry name" value="PRK09496.1-4"/>
    <property type="match status" value="1"/>
</dbReference>
<dbReference type="PROSITE" id="PS51202">
    <property type="entry name" value="RCK_C"/>
    <property type="match status" value="2"/>
</dbReference>
<keyword evidence="6" id="KW-0406">Ion transport</keyword>
<dbReference type="InterPro" id="IPR036721">
    <property type="entry name" value="RCK_C_sf"/>
</dbReference>
<dbReference type="Pfam" id="PF02080">
    <property type="entry name" value="TrkA_C"/>
    <property type="match status" value="2"/>
</dbReference>
<name>A0A937HZK4_9GAMM</name>
<dbReference type="Gene3D" id="3.40.50.720">
    <property type="entry name" value="NAD(P)-binding Rossmann-like Domain"/>
    <property type="match status" value="2"/>
</dbReference>
<dbReference type="PRINTS" id="PR00335">
    <property type="entry name" value="KUPTAKETRKA"/>
</dbReference>
<dbReference type="SUPFAM" id="SSF116726">
    <property type="entry name" value="TrkA C-terminal domain-like"/>
    <property type="match status" value="2"/>
</dbReference>
<protein>
    <recommendedName>
        <fullName evidence="1">Trk system potassium uptake protein TrkA</fullName>
    </recommendedName>
</protein>
<gene>
    <name evidence="9" type="primary">trkA</name>
    <name evidence="9" type="ORF">ISQ63_01180</name>
</gene>
<evidence type="ECO:0000256" key="4">
    <source>
        <dbReference type="ARBA" id="ARBA00022958"/>
    </source>
</evidence>
<keyword evidence="2" id="KW-0813">Transport</keyword>
<dbReference type="InterPro" id="IPR006037">
    <property type="entry name" value="RCK_C"/>
</dbReference>
<reference evidence="9" key="1">
    <citation type="submission" date="2020-10" db="EMBL/GenBank/DDBJ databases">
        <title>Microbiome of the Black Sea water column analyzed by genome centric metagenomics.</title>
        <authorList>
            <person name="Cabello-Yeves P.J."/>
            <person name="Callieri C."/>
            <person name="Picazo A."/>
            <person name="Mehrshad M."/>
            <person name="Haro-Moreno J.M."/>
            <person name="Roda-Garcia J."/>
            <person name="Dzembekova N."/>
            <person name="Slabakova V."/>
            <person name="Slabakova N."/>
            <person name="Moncheva S."/>
            <person name="Rodriguez-Valera F."/>
        </authorList>
    </citation>
    <scope>NUCLEOTIDE SEQUENCE</scope>
    <source>
        <strain evidence="9">BS307-5m-G49</strain>
    </source>
</reference>
<dbReference type="Gene3D" id="3.30.70.1450">
    <property type="entry name" value="Regulator of K+ conductance, C-terminal domain"/>
    <property type="match status" value="2"/>
</dbReference>
<evidence type="ECO:0000256" key="1">
    <source>
        <dbReference type="ARBA" id="ARBA00017378"/>
    </source>
</evidence>
<dbReference type="AlphaFoldDB" id="A0A937HZK4"/>
<dbReference type="SUPFAM" id="SSF51735">
    <property type="entry name" value="NAD(P)-binding Rossmann-fold domains"/>
    <property type="match status" value="2"/>
</dbReference>
<feature type="domain" description="RCK C-terminal" evidence="8">
    <location>
        <begin position="144"/>
        <end position="228"/>
    </location>
</feature>
<dbReference type="NCBIfam" id="NF007039">
    <property type="entry name" value="PRK09496.3-2"/>
    <property type="match status" value="1"/>
</dbReference>
<dbReference type="EMBL" id="JADHQC010000003">
    <property type="protein sequence ID" value="MBL6811477.1"/>
    <property type="molecule type" value="Genomic_DNA"/>
</dbReference>
<accession>A0A937HZK4</accession>
<dbReference type="InterPro" id="IPR036291">
    <property type="entry name" value="NAD(P)-bd_dom_sf"/>
</dbReference>
<dbReference type="GO" id="GO:0015079">
    <property type="term" value="F:potassium ion transmembrane transporter activity"/>
    <property type="evidence" value="ECO:0007669"/>
    <property type="project" value="InterPro"/>
</dbReference>
<evidence type="ECO:0000259" key="8">
    <source>
        <dbReference type="PROSITE" id="PS51202"/>
    </source>
</evidence>
<keyword evidence="4" id="KW-0630">Potassium</keyword>
<organism evidence="9 10">
    <name type="scientific">SAR86 cluster bacterium</name>
    <dbReference type="NCBI Taxonomy" id="2030880"/>
    <lineage>
        <taxon>Bacteria</taxon>
        <taxon>Pseudomonadati</taxon>
        <taxon>Pseudomonadota</taxon>
        <taxon>Gammaproteobacteria</taxon>
        <taxon>SAR86 cluster</taxon>
    </lineage>
</organism>
<comment type="caution">
    <text evidence="9">The sequence shown here is derived from an EMBL/GenBank/DDBJ whole genome shotgun (WGS) entry which is preliminary data.</text>
</comment>
<dbReference type="NCBIfam" id="NF007030">
    <property type="entry name" value="PRK09496.1-1"/>
    <property type="match status" value="1"/>
</dbReference>
<dbReference type="Proteomes" id="UP000744438">
    <property type="component" value="Unassembled WGS sequence"/>
</dbReference>
<evidence type="ECO:0000256" key="3">
    <source>
        <dbReference type="ARBA" id="ARBA00022538"/>
    </source>
</evidence>
<evidence type="ECO:0000313" key="10">
    <source>
        <dbReference type="Proteomes" id="UP000744438"/>
    </source>
</evidence>
<dbReference type="Pfam" id="PF02254">
    <property type="entry name" value="TrkA_N"/>
    <property type="match status" value="2"/>
</dbReference>
<evidence type="ECO:0000313" key="9">
    <source>
        <dbReference type="EMBL" id="MBL6811477.1"/>
    </source>
</evidence>
<dbReference type="InterPro" id="IPR003148">
    <property type="entry name" value="RCK_N"/>
</dbReference>
<evidence type="ECO:0000256" key="5">
    <source>
        <dbReference type="ARBA" id="ARBA00023027"/>
    </source>
</evidence>
<dbReference type="InterPro" id="IPR006036">
    <property type="entry name" value="K_uptake_TrkA"/>
</dbReference>
<dbReference type="PANTHER" id="PTHR43833">
    <property type="entry name" value="POTASSIUM CHANNEL PROTEIN 2-RELATED-RELATED"/>
    <property type="match status" value="1"/>
</dbReference>
<dbReference type="NCBIfam" id="NF007031">
    <property type="entry name" value="PRK09496.1-2"/>
    <property type="match status" value="1"/>
</dbReference>
<feature type="domain" description="RCK N-terminal" evidence="7">
    <location>
        <begin position="1"/>
        <end position="124"/>
    </location>
</feature>
<dbReference type="GO" id="GO:0005886">
    <property type="term" value="C:plasma membrane"/>
    <property type="evidence" value="ECO:0007669"/>
    <property type="project" value="InterPro"/>
</dbReference>
<sequence length="454" mass="50327">MNILILGAGQVGSELTEILSEDGHSITLVDLNEEKLEKESEQHDIKIVCGNCCYPQTLEDANIQDTELAIAMTEYDEVNLVACQMIKHLNKNTRTMARIRAREYLKGKGRQIFENGEYSIDVLISPETLITEYISKLVQLPGALQVLDFGDGRASMVSVKAVEGAPITGHKVSELREHIPNADTRVAAIYREEEIIIPSGEDYIKDGDEVFFISAKGNIKKVMSEIRPRDSKYKNIMIAGGGKIGRRLAKILENKFSVVKIIEKSRKRGDYLSENLDFALVLNGDSTDEDLLIEEGIESIDMFCAVTDSDEANVMSSLLAKKLGAKKVLSLMNKQSFLDLIHQSEVDITVIPNEITIGVVLENITKAKIERAHTFKKGKSEALELIASPETTPKIIGQGIDDIKLPNGCTISAVIRGKEVKIAHHDVKIHENDHIIIFLSDKKLFPALETSLMS</sequence>
<dbReference type="InterPro" id="IPR050721">
    <property type="entry name" value="Trk_Ktr_HKT_K-transport"/>
</dbReference>
<feature type="domain" description="RCK N-terminal" evidence="7">
    <location>
        <begin position="233"/>
        <end position="352"/>
    </location>
</feature>
<evidence type="ECO:0000256" key="2">
    <source>
        <dbReference type="ARBA" id="ARBA00022448"/>
    </source>
</evidence>
<proteinExistence type="predicted"/>
<evidence type="ECO:0000256" key="6">
    <source>
        <dbReference type="ARBA" id="ARBA00023065"/>
    </source>
</evidence>
<feature type="domain" description="RCK C-terminal" evidence="8">
    <location>
        <begin position="370"/>
        <end position="453"/>
    </location>
</feature>
<dbReference type="PROSITE" id="PS51201">
    <property type="entry name" value="RCK_N"/>
    <property type="match status" value="2"/>
</dbReference>